<feature type="domain" description="SF4 helicase" evidence="12">
    <location>
        <begin position="155"/>
        <end position="408"/>
    </location>
</feature>
<evidence type="ECO:0000256" key="1">
    <source>
        <dbReference type="ARBA" id="ARBA00008428"/>
    </source>
</evidence>
<evidence type="ECO:0000256" key="3">
    <source>
        <dbReference type="ARBA" id="ARBA00022741"/>
    </source>
</evidence>
<evidence type="ECO:0000256" key="4">
    <source>
        <dbReference type="ARBA" id="ARBA00022801"/>
    </source>
</evidence>
<dbReference type="InterPro" id="IPR007694">
    <property type="entry name" value="DNA_helicase_DnaB-like_C"/>
</dbReference>
<dbReference type="AlphaFoldDB" id="A0A9D1GKR4"/>
<dbReference type="EC" id="5.6.2.3" evidence="9"/>
<reference evidence="13" key="1">
    <citation type="submission" date="2020-10" db="EMBL/GenBank/DDBJ databases">
        <authorList>
            <person name="Gilroy R."/>
        </authorList>
    </citation>
    <scope>NUCLEOTIDE SEQUENCE</scope>
    <source>
        <strain evidence="13">CHK123-3438</strain>
    </source>
</reference>
<dbReference type="Proteomes" id="UP000886860">
    <property type="component" value="Unassembled WGS sequence"/>
</dbReference>
<dbReference type="SUPFAM" id="SSF52540">
    <property type="entry name" value="P-loop containing nucleoside triphosphate hydrolases"/>
    <property type="match status" value="1"/>
</dbReference>
<evidence type="ECO:0000256" key="7">
    <source>
        <dbReference type="ARBA" id="ARBA00023125"/>
    </source>
</evidence>
<keyword evidence="8" id="KW-0413">Isomerase</keyword>
<dbReference type="PROSITE" id="PS51199">
    <property type="entry name" value="SF4_HELICASE"/>
    <property type="match status" value="1"/>
</dbReference>
<dbReference type="Pfam" id="PF00772">
    <property type="entry name" value="DnaB"/>
    <property type="match status" value="1"/>
</dbReference>
<dbReference type="GO" id="GO:0003677">
    <property type="term" value="F:DNA binding"/>
    <property type="evidence" value="ECO:0007669"/>
    <property type="project" value="UniProtKB-KW"/>
</dbReference>
<dbReference type="InterPro" id="IPR036185">
    <property type="entry name" value="DNA_heli_DnaB-like_N_sf"/>
</dbReference>
<protein>
    <recommendedName>
        <fullName evidence="9">DNA 5'-3' helicase</fullName>
        <ecNumber evidence="9">5.6.2.3</ecNumber>
    </recommendedName>
</protein>
<dbReference type="InterPro" id="IPR016136">
    <property type="entry name" value="DNA_helicase_N/primase_C"/>
</dbReference>
<reference evidence="13" key="2">
    <citation type="journal article" date="2021" name="PeerJ">
        <title>Extensive microbial diversity within the chicken gut microbiome revealed by metagenomics and culture.</title>
        <authorList>
            <person name="Gilroy R."/>
            <person name="Ravi A."/>
            <person name="Getino M."/>
            <person name="Pursley I."/>
            <person name="Horton D.L."/>
            <person name="Alikhan N.F."/>
            <person name="Baker D."/>
            <person name="Gharbi K."/>
            <person name="Hall N."/>
            <person name="Watson M."/>
            <person name="Adriaenssens E.M."/>
            <person name="Foster-Nyarko E."/>
            <person name="Jarju S."/>
            <person name="Secka A."/>
            <person name="Antonio M."/>
            <person name="Oren A."/>
            <person name="Chaudhuri R.R."/>
            <person name="La Ragione R."/>
            <person name="Hildebrand F."/>
            <person name="Pallen M.J."/>
        </authorList>
    </citation>
    <scope>NUCLEOTIDE SEQUENCE</scope>
    <source>
        <strain evidence="13">CHK123-3438</strain>
    </source>
</reference>
<feature type="region of interest" description="Disordered" evidence="11">
    <location>
        <begin position="417"/>
        <end position="437"/>
    </location>
</feature>
<keyword evidence="3" id="KW-0547">Nucleotide-binding</keyword>
<proteinExistence type="inferred from homology"/>
<dbReference type="InterPro" id="IPR007693">
    <property type="entry name" value="DNA_helicase_DnaB-like_N"/>
</dbReference>
<sequence>MVFNSERALIGAILQTPQAIEACGALEGSMFHDGLLGRIFLEFQRAADFGYRLTPVELAQKLPDVPEQVLLDSLRECADSSISSAAAGQYAAAVVNGYKAREASRIINSVRFQPDGVETQIGGLVSSLEGLLDSQQAEVCQIKDIVSREAEQHFCARPDKMLHLGFPRLDRYLGGIEQGDIMVIGARPAVGKSAFVTQILLNMAQAGKRVILFSLEMSSRQVYERMASRLSGIDLQRIRLAEAFLRDEGPRFESANKTLRNLDIWISDGSKSVSQIRGMCRHMQPDCIIVDYLQLVRPERRYGNRAAEVGEISKAFKAVAMELHCPIILLSQLNRLSEGAKEPGMSELRESGDIEQDASQILLLWNLDNVDGSKKGIKVAKNRQGALGKVYLDFSGVTMTFEESHVQDYTGFKRTRETPFDEREKGSASSCAKEGLK</sequence>
<keyword evidence="6" id="KW-0067">ATP-binding</keyword>
<keyword evidence="2" id="KW-0235">DNA replication</keyword>
<dbReference type="GO" id="GO:0006260">
    <property type="term" value="P:DNA replication"/>
    <property type="evidence" value="ECO:0007669"/>
    <property type="project" value="UniProtKB-KW"/>
</dbReference>
<evidence type="ECO:0000256" key="8">
    <source>
        <dbReference type="ARBA" id="ARBA00023235"/>
    </source>
</evidence>
<evidence type="ECO:0000313" key="14">
    <source>
        <dbReference type="Proteomes" id="UP000886860"/>
    </source>
</evidence>
<name>A0A9D1GKR4_9FIRM</name>
<evidence type="ECO:0000256" key="9">
    <source>
        <dbReference type="ARBA" id="ARBA00044969"/>
    </source>
</evidence>
<evidence type="ECO:0000256" key="2">
    <source>
        <dbReference type="ARBA" id="ARBA00022705"/>
    </source>
</evidence>
<dbReference type="PANTHER" id="PTHR30153">
    <property type="entry name" value="REPLICATIVE DNA HELICASE DNAB"/>
    <property type="match status" value="1"/>
</dbReference>
<dbReference type="GO" id="GO:0016787">
    <property type="term" value="F:hydrolase activity"/>
    <property type="evidence" value="ECO:0007669"/>
    <property type="project" value="UniProtKB-KW"/>
</dbReference>
<dbReference type="Gene3D" id="3.40.50.300">
    <property type="entry name" value="P-loop containing nucleotide triphosphate hydrolases"/>
    <property type="match status" value="1"/>
</dbReference>
<organism evidence="13 14">
    <name type="scientific">Candidatus Caccovicinus merdipullorum</name>
    <dbReference type="NCBI Taxonomy" id="2840724"/>
    <lineage>
        <taxon>Bacteria</taxon>
        <taxon>Bacillati</taxon>
        <taxon>Bacillota</taxon>
        <taxon>Clostridia</taxon>
        <taxon>Eubacteriales</taxon>
        <taxon>Candidatus Caccovicinus</taxon>
    </lineage>
</organism>
<accession>A0A9D1GKR4</accession>
<dbReference type="GO" id="GO:0005524">
    <property type="term" value="F:ATP binding"/>
    <property type="evidence" value="ECO:0007669"/>
    <property type="project" value="UniProtKB-KW"/>
</dbReference>
<dbReference type="Pfam" id="PF03796">
    <property type="entry name" value="DnaB_C"/>
    <property type="match status" value="1"/>
</dbReference>
<evidence type="ECO:0000256" key="6">
    <source>
        <dbReference type="ARBA" id="ARBA00022840"/>
    </source>
</evidence>
<dbReference type="GO" id="GO:0005829">
    <property type="term" value="C:cytosol"/>
    <property type="evidence" value="ECO:0007669"/>
    <property type="project" value="TreeGrafter"/>
</dbReference>
<comment type="catalytic activity">
    <reaction evidence="10">
        <text>ATP + H2O = ADP + phosphate + H(+)</text>
        <dbReference type="Rhea" id="RHEA:13065"/>
        <dbReference type="ChEBI" id="CHEBI:15377"/>
        <dbReference type="ChEBI" id="CHEBI:15378"/>
        <dbReference type="ChEBI" id="CHEBI:30616"/>
        <dbReference type="ChEBI" id="CHEBI:43474"/>
        <dbReference type="ChEBI" id="CHEBI:456216"/>
        <dbReference type="EC" id="5.6.2.3"/>
    </reaction>
</comment>
<dbReference type="PANTHER" id="PTHR30153:SF2">
    <property type="entry name" value="REPLICATIVE DNA HELICASE"/>
    <property type="match status" value="1"/>
</dbReference>
<keyword evidence="4" id="KW-0378">Hydrolase</keyword>
<dbReference type="Gene3D" id="1.10.860.10">
    <property type="entry name" value="DNAb Helicase, Chain A"/>
    <property type="match status" value="1"/>
</dbReference>
<feature type="compositionally biased region" description="Basic and acidic residues" evidence="11">
    <location>
        <begin position="417"/>
        <end position="426"/>
    </location>
</feature>
<dbReference type="SUPFAM" id="SSF48024">
    <property type="entry name" value="N-terminal domain of DnaB helicase"/>
    <property type="match status" value="1"/>
</dbReference>
<evidence type="ECO:0000256" key="10">
    <source>
        <dbReference type="ARBA" id="ARBA00048954"/>
    </source>
</evidence>
<comment type="caution">
    <text evidence="13">The sequence shown here is derived from an EMBL/GenBank/DDBJ whole genome shotgun (WGS) entry which is preliminary data.</text>
</comment>
<gene>
    <name evidence="13" type="ORF">IAB60_11765</name>
</gene>
<dbReference type="InterPro" id="IPR027417">
    <property type="entry name" value="P-loop_NTPase"/>
</dbReference>
<evidence type="ECO:0000256" key="11">
    <source>
        <dbReference type="SAM" id="MobiDB-lite"/>
    </source>
</evidence>
<comment type="similarity">
    <text evidence="1">Belongs to the helicase family. DnaB subfamily.</text>
</comment>
<keyword evidence="5" id="KW-0347">Helicase</keyword>
<evidence type="ECO:0000259" key="12">
    <source>
        <dbReference type="PROSITE" id="PS51199"/>
    </source>
</evidence>
<evidence type="ECO:0000256" key="5">
    <source>
        <dbReference type="ARBA" id="ARBA00022806"/>
    </source>
</evidence>
<dbReference type="GO" id="GO:0043139">
    <property type="term" value="F:5'-3' DNA helicase activity"/>
    <property type="evidence" value="ECO:0007669"/>
    <property type="project" value="UniProtKB-EC"/>
</dbReference>
<keyword evidence="7" id="KW-0238">DNA-binding</keyword>
<evidence type="ECO:0000313" key="13">
    <source>
        <dbReference type="EMBL" id="HIT42750.1"/>
    </source>
</evidence>
<dbReference type="EMBL" id="DVKS01000195">
    <property type="protein sequence ID" value="HIT42750.1"/>
    <property type="molecule type" value="Genomic_DNA"/>
</dbReference>